<keyword evidence="1" id="KW-0812">Transmembrane</keyword>
<dbReference type="GO" id="GO:0003725">
    <property type="term" value="F:double-stranded RNA binding"/>
    <property type="evidence" value="ECO:0007669"/>
    <property type="project" value="TreeGrafter"/>
</dbReference>
<feature type="transmembrane region" description="Helical" evidence="1">
    <location>
        <begin position="184"/>
        <end position="205"/>
    </location>
</feature>
<sequence>MLPRLRSRASLRVTTAFHSARAEHDQVLQRLETVVKTDPEALRRLSALLSPSTTRDLTRALHAVQQSTTKAAAAAEPAASESRVRQLTTQELQMVALQVGLPFIGFGFVDNFIMILAGDYIDLTLGVSLSISSMAAAGIGNTISDIAGLGLGNVVEDLCARLGLPVPVLTTEQMMLKRTRMAKVVGSSVGVTIGCLLGMVPLLFLHTRDKDDSRDPVKVALQWFESSSQCPRKIPPAEWTVLAAIVLHTRAPPSQVSANTASGDSLRVLTAATGNKCLGSRDLNADGFVVNDCHAEVLARRAFLRYLYMEALAWQENGLEANEQSIFERSPTSGRLVLRPRHTLHLFISEAPCGDAAIYELREDVVDQLVQQRAARSGCTIGAVQNQSELRSDLRLTGAKRLRCGESHDSPVPDKRFAQAVSVARVKSGRSDLPPDKQTLSMSCSDKLAKWNALGLQGSLLLQWFEPIFLSSIVVSKDNRAKSVAVQDQALKRAVCLRLEQRGATMEGVRLSVCEARVISVAPQFSRCRTPNRAPSSVALNWTVEESCWARGDKHKLALKSMGKLDGAAKVFNSFGLEVLMAATGFKQGAQKASKMDQVAMEKVASRLSKRNLLRAFHLVLSKSSPLDAVRDLGYLQLKHAVPFDAAAPSACSAPTASVPSNDRRQRFFAAFSDWVGVPARFKQFKL</sequence>
<dbReference type="InterPro" id="IPR002466">
    <property type="entry name" value="A_deamin"/>
</dbReference>
<dbReference type="SMART" id="SM00552">
    <property type="entry name" value="ADEAMc"/>
    <property type="match status" value="1"/>
</dbReference>
<dbReference type="GO" id="GO:0008251">
    <property type="term" value="F:tRNA-specific adenosine deaminase activity"/>
    <property type="evidence" value="ECO:0007669"/>
    <property type="project" value="TreeGrafter"/>
</dbReference>
<dbReference type="PANTHER" id="PTHR10910:SF62">
    <property type="entry name" value="AT07585P-RELATED"/>
    <property type="match status" value="1"/>
</dbReference>
<dbReference type="GO" id="GO:0006396">
    <property type="term" value="P:RNA processing"/>
    <property type="evidence" value="ECO:0007669"/>
    <property type="project" value="InterPro"/>
</dbReference>
<evidence type="ECO:0000259" key="2">
    <source>
        <dbReference type="PROSITE" id="PS50141"/>
    </source>
</evidence>
<accession>A0AAV1UI13</accession>
<evidence type="ECO:0000313" key="3">
    <source>
        <dbReference type="EMBL" id="CAK7934150.1"/>
    </source>
</evidence>
<dbReference type="PANTHER" id="PTHR10910">
    <property type="entry name" value="EUKARYOTE SPECIFIC DSRNA BINDING PROTEIN"/>
    <property type="match status" value="1"/>
</dbReference>
<comment type="caution">
    <text evidence="3">The sequence shown here is derived from an EMBL/GenBank/DDBJ whole genome shotgun (WGS) entry which is preliminary data.</text>
</comment>
<keyword evidence="1" id="KW-0472">Membrane</keyword>
<dbReference type="AlphaFoldDB" id="A0AAV1UI13"/>
<dbReference type="Pfam" id="PF02137">
    <property type="entry name" value="A_deamin"/>
    <property type="match status" value="1"/>
</dbReference>
<gene>
    <name evidence="3" type="ORF">PM001_LOCUS19300</name>
</gene>
<keyword evidence="1" id="KW-1133">Transmembrane helix</keyword>
<dbReference type="InterPro" id="IPR019537">
    <property type="entry name" value="TMEM65"/>
</dbReference>
<reference evidence="3" key="1">
    <citation type="submission" date="2024-01" db="EMBL/GenBank/DDBJ databases">
        <authorList>
            <person name="Webb A."/>
        </authorList>
    </citation>
    <scope>NUCLEOTIDE SEQUENCE</scope>
    <source>
        <strain evidence="3">Pm1</strain>
    </source>
</reference>
<organism evidence="3 4">
    <name type="scientific">Peronospora matthiolae</name>
    <dbReference type="NCBI Taxonomy" id="2874970"/>
    <lineage>
        <taxon>Eukaryota</taxon>
        <taxon>Sar</taxon>
        <taxon>Stramenopiles</taxon>
        <taxon>Oomycota</taxon>
        <taxon>Peronosporomycetes</taxon>
        <taxon>Peronosporales</taxon>
        <taxon>Peronosporaceae</taxon>
        <taxon>Peronospora</taxon>
    </lineage>
</organism>
<evidence type="ECO:0000313" key="4">
    <source>
        <dbReference type="Proteomes" id="UP001162060"/>
    </source>
</evidence>
<proteinExistence type="predicted"/>
<protein>
    <recommendedName>
        <fullName evidence="2">A to I editase domain-containing protein</fullName>
    </recommendedName>
</protein>
<dbReference type="Pfam" id="PF10507">
    <property type="entry name" value="TMEM65"/>
    <property type="match status" value="1"/>
</dbReference>
<dbReference type="PROSITE" id="PS50141">
    <property type="entry name" value="A_DEAMIN_EDITASE"/>
    <property type="match status" value="1"/>
</dbReference>
<feature type="domain" description="A to I editase" evidence="2">
    <location>
        <begin position="270"/>
        <end position="685"/>
    </location>
</feature>
<dbReference type="GO" id="GO:0003726">
    <property type="term" value="F:double-stranded RNA adenosine deaminase activity"/>
    <property type="evidence" value="ECO:0007669"/>
    <property type="project" value="TreeGrafter"/>
</dbReference>
<dbReference type="GO" id="GO:0005737">
    <property type="term" value="C:cytoplasm"/>
    <property type="evidence" value="ECO:0007669"/>
    <property type="project" value="TreeGrafter"/>
</dbReference>
<dbReference type="Proteomes" id="UP001162060">
    <property type="component" value="Unassembled WGS sequence"/>
</dbReference>
<evidence type="ECO:0000256" key="1">
    <source>
        <dbReference type="SAM" id="Phobius"/>
    </source>
</evidence>
<dbReference type="GO" id="GO:0005730">
    <property type="term" value="C:nucleolus"/>
    <property type="evidence" value="ECO:0007669"/>
    <property type="project" value="TreeGrafter"/>
</dbReference>
<dbReference type="GO" id="GO:0006382">
    <property type="term" value="P:adenosine to inosine editing"/>
    <property type="evidence" value="ECO:0007669"/>
    <property type="project" value="TreeGrafter"/>
</dbReference>
<dbReference type="EMBL" id="CAKLBY020000197">
    <property type="protein sequence ID" value="CAK7934150.1"/>
    <property type="molecule type" value="Genomic_DNA"/>
</dbReference>
<name>A0AAV1UI13_9STRA</name>